<evidence type="ECO:0000256" key="3">
    <source>
        <dbReference type="ARBA" id="ARBA00022475"/>
    </source>
</evidence>
<sequence length="303" mass="32520">MNKQLAADAALLLVTFIWGTTFLVVKRALGGIGPYYFVALRFLLAFVFLALVAWRQLPSLDRSIALHGGAVGLCLSAGYIFQTMGLRYTSAANAGFITGLSVILVPILEALFARTLPGIFPLLGALSATTGLALLTLKDRLTLNPGDFLVFLCALSFAGQIILVERYASDHNSLLFTTVQLGTVTLVSFLLAIPLETLPVTLTPAVWQAFLLTALPATSLAYLIQNKVQQFTTATHTAIIFTMEPVFAALVAYFWGHEALTWQQGIGCFLILAGMFLAELKVGNGSSPPSTLDKSPGQYQGTK</sequence>
<evidence type="ECO:0000256" key="8">
    <source>
        <dbReference type="SAM" id="Phobius"/>
    </source>
</evidence>
<dbReference type="Gene3D" id="1.10.3730.20">
    <property type="match status" value="1"/>
</dbReference>
<feature type="transmembrane region" description="Helical" evidence="8">
    <location>
        <begin position="94"/>
        <end position="112"/>
    </location>
</feature>
<dbReference type="InterPro" id="IPR051258">
    <property type="entry name" value="Diverse_Substrate_Transporter"/>
</dbReference>
<comment type="subcellular location">
    <subcellularLocation>
        <location evidence="1">Cell membrane</location>
        <topology evidence="1">Multi-pass membrane protein</topology>
    </subcellularLocation>
</comment>
<feature type="transmembrane region" description="Helical" evidence="8">
    <location>
        <begin position="9"/>
        <end position="29"/>
    </location>
</feature>
<keyword evidence="3" id="KW-1003">Cell membrane</keyword>
<keyword evidence="5 8" id="KW-1133">Transmembrane helix</keyword>
<evidence type="ECO:0000256" key="4">
    <source>
        <dbReference type="ARBA" id="ARBA00022692"/>
    </source>
</evidence>
<keyword evidence="6 8" id="KW-0472">Membrane</keyword>
<dbReference type="InterPro" id="IPR037185">
    <property type="entry name" value="EmrE-like"/>
</dbReference>
<feature type="transmembrane region" description="Helical" evidence="8">
    <location>
        <begin position="149"/>
        <end position="167"/>
    </location>
</feature>
<accession>A0A1J5NU33</accession>
<feature type="transmembrane region" description="Helical" evidence="8">
    <location>
        <begin position="236"/>
        <end position="256"/>
    </location>
</feature>
<evidence type="ECO:0000256" key="6">
    <source>
        <dbReference type="ARBA" id="ARBA00023136"/>
    </source>
</evidence>
<dbReference type="Pfam" id="PF00892">
    <property type="entry name" value="EamA"/>
    <property type="match status" value="2"/>
</dbReference>
<evidence type="ECO:0000256" key="1">
    <source>
        <dbReference type="ARBA" id="ARBA00004651"/>
    </source>
</evidence>
<evidence type="ECO:0000256" key="7">
    <source>
        <dbReference type="SAM" id="MobiDB-lite"/>
    </source>
</evidence>
<dbReference type="Proteomes" id="UP000182811">
    <property type="component" value="Unassembled WGS sequence"/>
</dbReference>
<dbReference type="PANTHER" id="PTHR42920">
    <property type="entry name" value="OS03G0707200 PROTEIN-RELATED"/>
    <property type="match status" value="1"/>
</dbReference>
<evidence type="ECO:0000256" key="5">
    <source>
        <dbReference type="ARBA" id="ARBA00022989"/>
    </source>
</evidence>
<feature type="transmembrane region" description="Helical" evidence="8">
    <location>
        <begin position="205"/>
        <end position="224"/>
    </location>
</feature>
<protein>
    <submittedName>
        <fullName evidence="10">EamA-like transporter family protein</fullName>
    </submittedName>
</protein>
<dbReference type="EMBL" id="MDDC01000011">
    <property type="protein sequence ID" value="OIQ58812.1"/>
    <property type="molecule type" value="Genomic_DNA"/>
</dbReference>
<feature type="transmembrane region" description="Helical" evidence="8">
    <location>
        <begin position="64"/>
        <end position="82"/>
    </location>
</feature>
<gene>
    <name evidence="10" type="ORF">MOTE_15650</name>
</gene>
<keyword evidence="4 8" id="KW-0812">Transmembrane</keyword>
<dbReference type="SUPFAM" id="SSF103481">
    <property type="entry name" value="Multidrug resistance efflux transporter EmrE"/>
    <property type="match status" value="2"/>
</dbReference>
<feature type="domain" description="EamA" evidence="9">
    <location>
        <begin position="8"/>
        <end position="136"/>
    </location>
</feature>
<dbReference type="GO" id="GO:0005886">
    <property type="term" value="C:plasma membrane"/>
    <property type="evidence" value="ECO:0007669"/>
    <property type="project" value="UniProtKB-SubCell"/>
</dbReference>
<evidence type="ECO:0000313" key="11">
    <source>
        <dbReference type="Proteomes" id="UP000182811"/>
    </source>
</evidence>
<dbReference type="AlphaFoldDB" id="A0A1J5NU33"/>
<feature type="domain" description="EamA" evidence="9">
    <location>
        <begin position="145"/>
        <end position="277"/>
    </location>
</feature>
<feature type="transmembrane region" description="Helical" evidence="8">
    <location>
        <begin position="262"/>
        <end position="280"/>
    </location>
</feature>
<dbReference type="OrthoDB" id="9804865at2"/>
<dbReference type="PANTHER" id="PTHR42920:SF5">
    <property type="entry name" value="EAMA DOMAIN-CONTAINING PROTEIN"/>
    <property type="match status" value="1"/>
</dbReference>
<organism evidence="10 11">
    <name type="scientific">Neomoorella thermoacetica</name>
    <name type="common">Clostridium thermoaceticum</name>
    <dbReference type="NCBI Taxonomy" id="1525"/>
    <lineage>
        <taxon>Bacteria</taxon>
        <taxon>Bacillati</taxon>
        <taxon>Bacillota</taxon>
        <taxon>Clostridia</taxon>
        <taxon>Neomoorellales</taxon>
        <taxon>Neomoorellaceae</taxon>
        <taxon>Neomoorella</taxon>
    </lineage>
</organism>
<reference evidence="10 11" key="1">
    <citation type="submission" date="2016-08" db="EMBL/GenBank/DDBJ databases">
        <title>Genome-based comparison of Moorella thermoacetic strains.</title>
        <authorList>
            <person name="Poehlein A."/>
            <person name="Bengelsdorf F.R."/>
            <person name="Esser C."/>
            <person name="Duerre P."/>
            <person name="Daniel R."/>
        </authorList>
    </citation>
    <scope>NUCLEOTIDE SEQUENCE [LARGE SCALE GENOMIC DNA]</scope>
    <source>
        <strain evidence="10 11">DSM 21394</strain>
    </source>
</reference>
<feature type="region of interest" description="Disordered" evidence="7">
    <location>
        <begin position="284"/>
        <end position="303"/>
    </location>
</feature>
<evidence type="ECO:0000259" key="9">
    <source>
        <dbReference type="Pfam" id="PF00892"/>
    </source>
</evidence>
<dbReference type="InterPro" id="IPR000620">
    <property type="entry name" value="EamA_dom"/>
</dbReference>
<comment type="caution">
    <text evidence="10">The sequence shown here is derived from an EMBL/GenBank/DDBJ whole genome shotgun (WGS) entry which is preliminary data.</text>
</comment>
<comment type="similarity">
    <text evidence="2">Belongs to the EamA transporter family.</text>
</comment>
<feature type="transmembrane region" description="Helical" evidence="8">
    <location>
        <begin position="35"/>
        <end position="52"/>
    </location>
</feature>
<evidence type="ECO:0000313" key="10">
    <source>
        <dbReference type="EMBL" id="OIQ58812.1"/>
    </source>
</evidence>
<evidence type="ECO:0000256" key="2">
    <source>
        <dbReference type="ARBA" id="ARBA00007362"/>
    </source>
</evidence>
<name>A0A1J5NU33_NEOTH</name>
<proteinExistence type="inferred from homology"/>
<feature type="transmembrane region" description="Helical" evidence="8">
    <location>
        <begin position="174"/>
        <end position="193"/>
    </location>
</feature>